<feature type="non-terminal residue" evidence="1">
    <location>
        <position position="57"/>
    </location>
</feature>
<dbReference type="Proteomes" id="UP000789860">
    <property type="component" value="Unassembled WGS sequence"/>
</dbReference>
<protein>
    <submittedName>
        <fullName evidence="1">6980_t:CDS:1</fullName>
    </submittedName>
</protein>
<keyword evidence="2" id="KW-1185">Reference proteome</keyword>
<dbReference type="EMBL" id="CAJVPM010015125">
    <property type="protein sequence ID" value="CAG8605745.1"/>
    <property type="molecule type" value="Genomic_DNA"/>
</dbReference>
<comment type="caution">
    <text evidence="1">The sequence shown here is derived from an EMBL/GenBank/DDBJ whole genome shotgun (WGS) entry which is preliminary data.</text>
</comment>
<evidence type="ECO:0000313" key="1">
    <source>
        <dbReference type="EMBL" id="CAG8605745.1"/>
    </source>
</evidence>
<evidence type="ECO:0000313" key="2">
    <source>
        <dbReference type="Proteomes" id="UP000789860"/>
    </source>
</evidence>
<name>A0ACA9MQM4_9GLOM</name>
<organism evidence="1 2">
    <name type="scientific">Scutellospora calospora</name>
    <dbReference type="NCBI Taxonomy" id="85575"/>
    <lineage>
        <taxon>Eukaryota</taxon>
        <taxon>Fungi</taxon>
        <taxon>Fungi incertae sedis</taxon>
        <taxon>Mucoromycota</taxon>
        <taxon>Glomeromycotina</taxon>
        <taxon>Glomeromycetes</taxon>
        <taxon>Diversisporales</taxon>
        <taxon>Gigasporaceae</taxon>
        <taxon>Scutellospora</taxon>
    </lineage>
</organism>
<proteinExistence type="predicted"/>
<feature type="non-terminal residue" evidence="1">
    <location>
        <position position="1"/>
    </location>
</feature>
<accession>A0ACA9MQM4</accession>
<gene>
    <name evidence="1" type="ORF">SCALOS_LOCUS7090</name>
</gene>
<reference evidence="1" key="1">
    <citation type="submission" date="2021-06" db="EMBL/GenBank/DDBJ databases">
        <authorList>
            <person name="Kallberg Y."/>
            <person name="Tangrot J."/>
            <person name="Rosling A."/>
        </authorList>
    </citation>
    <scope>NUCLEOTIDE SEQUENCE</scope>
    <source>
        <strain evidence="1">AU212A</strain>
    </source>
</reference>
<sequence length="57" mass="6997">TILQIYKNNYELSSYEATNYNQDNMNNNDDLCLDYIYRKKQRINQQNKVELYLEALR</sequence>